<feature type="non-terminal residue" evidence="12">
    <location>
        <position position="1"/>
    </location>
</feature>
<keyword evidence="8" id="KW-0044">Antibiotic</keyword>
<evidence type="ECO:0000256" key="5">
    <source>
        <dbReference type="ARBA" id="ARBA00022529"/>
    </source>
</evidence>
<dbReference type="GO" id="GO:0002227">
    <property type="term" value="P:innate immune response in mucosa"/>
    <property type="evidence" value="ECO:0007669"/>
    <property type="project" value="TreeGrafter"/>
</dbReference>
<feature type="non-terminal residue" evidence="12">
    <location>
        <position position="64"/>
    </location>
</feature>
<feature type="chain" id="PRO_5029655119" evidence="10">
    <location>
        <begin position="23"/>
        <end position="64"/>
    </location>
</feature>
<dbReference type="PANTHER" id="PTHR21388:SF9">
    <property type="entry name" value="BETA-DEFENSIN 1"/>
    <property type="match status" value="1"/>
</dbReference>
<dbReference type="GO" id="GO:0050830">
    <property type="term" value="P:defense response to Gram-positive bacterium"/>
    <property type="evidence" value="ECO:0007669"/>
    <property type="project" value="TreeGrafter"/>
</dbReference>
<feature type="signal peptide" evidence="10">
    <location>
        <begin position="1"/>
        <end position="22"/>
    </location>
</feature>
<dbReference type="SUPFAM" id="SSF57392">
    <property type="entry name" value="Defensin-like"/>
    <property type="match status" value="1"/>
</dbReference>
<proteinExistence type="inferred from homology"/>
<accession>A0A7L1CGL6</accession>
<dbReference type="PANTHER" id="PTHR21388">
    <property type="entry name" value="BETA-DEFENSIN-RELATED"/>
    <property type="match status" value="1"/>
</dbReference>
<evidence type="ECO:0000256" key="9">
    <source>
        <dbReference type="ARBA" id="ARBA00023157"/>
    </source>
</evidence>
<sequence length="64" mass="6883">MKILYLLLSVFLLLFQATSGSADPIFPDTVECRRQGNFCLRTACPTSTVAAGTCHLGTLNCCAK</sequence>
<evidence type="ECO:0000259" key="11">
    <source>
        <dbReference type="Pfam" id="PF00711"/>
    </source>
</evidence>
<keyword evidence="13" id="KW-1185">Reference proteome</keyword>
<evidence type="ECO:0000256" key="3">
    <source>
        <dbReference type="ARBA" id="ARBA00007371"/>
    </source>
</evidence>
<dbReference type="Proteomes" id="UP000534634">
    <property type="component" value="Unassembled WGS sequence"/>
</dbReference>
<comment type="caution">
    <text evidence="12">The sequence shown here is derived from an EMBL/GenBank/DDBJ whole genome shotgun (WGS) entry which is preliminary data.</text>
</comment>
<evidence type="ECO:0000313" key="13">
    <source>
        <dbReference type="Proteomes" id="UP000534634"/>
    </source>
</evidence>
<evidence type="ECO:0000256" key="4">
    <source>
        <dbReference type="ARBA" id="ARBA00022525"/>
    </source>
</evidence>
<comment type="subcellular location">
    <subcellularLocation>
        <location evidence="1">Cytoplasmic granule</location>
    </subcellularLocation>
    <subcellularLocation>
        <location evidence="2">Secreted</location>
    </subcellularLocation>
</comment>
<evidence type="ECO:0000256" key="7">
    <source>
        <dbReference type="ARBA" id="ARBA00022940"/>
    </source>
</evidence>
<dbReference type="EMBL" id="VXBB01019344">
    <property type="protein sequence ID" value="NXM62138.1"/>
    <property type="molecule type" value="Genomic_DNA"/>
</dbReference>
<dbReference type="AlphaFoldDB" id="A0A7L1CGL6"/>
<dbReference type="GO" id="GO:0031731">
    <property type="term" value="F:CCR6 chemokine receptor binding"/>
    <property type="evidence" value="ECO:0007669"/>
    <property type="project" value="TreeGrafter"/>
</dbReference>
<comment type="similarity">
    <text evidence="3">Belongs to the beta-defensin family.</text>
</comment>
<evidence type="ECO:0000256" key="6">
    <source>
        <dbReference type="ARBA" id="ARBA00022729"/>
    </source>
</evidence>
<dbReference type="GO" id="GO:0050829">
    <property type="term" value="P:defense response to Gram-negative bacterium"/>
    <property type="evidence" value="ECO:0007669"/>
    <property type="project" value="TreeGrafter"/>
</dbReference>
<keyword evidence="6 10" id="KW-0732">Signal</keyword>
<evidence type="ECO:0000313" key="12">
    <source>
        <dbReference type="EMBL" id="NXM62138.1"/>
    </source>
</evidence>
<evidence type="ECO:0000256" key="1">
    <source>
        <dbReference type="ARBA" id="ARBA00004463"/>
    </source>
</evidence>
<protein>
    <submittedName>
        <fullName evidence="12">GLL10 protein</fullName>
    </submittedName>
</protein>
<keyword evidence="9" id="KW-1015">Disulfide bond</keyword>
<name>A0A7L1CGL6_9PASS</name>
<dbReference type="Pfam" id="PF00711">
    <property type="entry name" value="Defensin_beta"/>
    <property type="match status" value="1"/>
</dbReference>
<gene>
    <name evidence="12" type="primary">Gal10</name>
    <name evidence="12" type="ORF">ILLCLE_R07095</name>
</gene>
<keyword evidence="4" id="KW-0964">Secreted</keyword>
<evidence type="ECO:0000256" key="2">
    <source>
        <dbReference type="ARBA" id="ARBA00004613"/>
    </source>
</evidence>
<evidence type="ECO:0000256" key="10">
    <source>
        <dbReference type="SAM" id="SignalP"/>
    </source>
</evidence>
<keyword evidence="7" id="KW-0211">Defensin</keyword>
<dbReference type="InterPro" id="IPR001855">
    <property type="entry name" value="Defensin_beta-like"/>
</dbReference>
<evidence type="ECO:0000256" key="8">
    <source>
        <dbReference type="ARBA" id="ARBA00023022"/>
    </source>
</evidence>
<feature type="domain" description="Beta-defensin-like" evidence="11">
    <location>
        <begin position="28"/>
        <end position="62"/>
    </location>
</feature>
<reference evidence="12 13" key="1">
    <citation type="submission" date="2019-09" db="EMBL/GenBank/DDBJ databases">
        <title>Bird 10,000 Genomes (B10K) Project - Family phase.</title>
        <authorList>
            <person name="Zhang G."/>
        </authorList>
    </citation>
    <scope>NUCLEOTIDE SEQUENCE [LARGE SCALE GENOMIC DNA]</scope>
    <source>
        <strain evidence="12">B10K-DU-002-01</strain>
        <tissue evidence="12">Muscle</tissue>
    </source>
</reference>
<keyword evidence="5" id="KW-0929">Antimicrobial</keyword>
<organism evidence="12 13">
    <name type="scientific">Illadopsis cleaveri</name>
    <name type="common">blackcap illadopsis</name>
    <dbReference type="NCBI Taxonomy" id="201329"/>
    <lineage>
        <taxon>Eukaryota</taxon>
        <taxon>Metazoa</taxon>
        <taxon>Chordata</taxon>
        <taxon>Craniata</taxon>
        <taxon>Vertebrata</taxon>
        <taxon>Euteleostomi</taxon>
        <taxon>Archelosauria</taxon>
        <taxon>Archosauria</taxon>
        <taxon>Dinosauria</taxon>
        <taxon>Saurischia</taxon>
        <taxon>Theropoda</taxon>
        <taxon>Coelurosauria</taxon>
        <taxon>Aves</taxon>
        <taxon>Neognathae</taxon>
        <taxon>Neoaves</taxon>
        <taxon>Telluraves</taxon>
        <taxon>Australaves</taxon>
        <taxon>Passeriformes</taxon>
        <taxon>Sylvioidea</taxon>
        <taxon>Timaliidae</taxon>
        <taxon>Illadopsis</taxon>
    </lineage>
</organism>
<dbReference type="GO" id="GO:0005615">
    <property type="term" value="C:extracellular space"/>
    <property type="evidence" value="ECO:0007669"/>
    <property type="project" value="TreeGrafter"/>
</dbReference>
<dbReference type="Gene3D" id="3.10.360.10">
    <property type="entry name" value="Antimicrobial Peptide, Beta-defensin 2, Chain A"/>
    <property type="match status" value="1"/>
</dbReference>